<evidence type="ECO:0000256" key="6">
    <source>
        <dbReference type="RuleBase" id="RU361259"/>
    </source>
</evidence>
<evidence type="ECO:0000256" key="4">
    <source>
        <dbReference type="ARBA" id="ARBA00022695"/>
    </source>
</evidence>
<dbReference type="KEGG" id="ptrh:RsTaC01_0293"/>
<comment type="catalytic activity">
    <reaction evidence="5 6">
        <text>alpha-D-glucose 1-phosphate + UTP + H(+) = UDP-alpha-D-glucose + diphosphate</text>
        <dbReference type="Rhea" id="RHEA:19889"/>
        <dbReference type="ChEBI" id="CHEBI:15378"/>
        <dbReference type="ChEBI" id="CHEBI:33019"/>
        <dbReference type="ChEBI" id="CHEBI:46398"/>
        <dbReference type="ChEBI" id="CHEBI:58601"/>
        <dbReference type="ChEBI" id="CHEBI:58885"/>
        <dbReference type="EC" id="2.7.7.9"/>
    </reaction>
</comment>
<evidence type="ECO:0000313" key="8">
    <source>
        <dbReference type="EMBL" id="BED92539.1"/>
    </source>
</evidence>
<evidence type="ECO:0000256" key="3">
    <source>
        <dbReference type="ARBA" id="ARBA00022679"/>
    </source>
</evidence>
<dbReference type="PANTHER" id="PTHR43197:SF1">
    <property type="entry name" value="UTP--GLUCOSE-1-PHOSPHATE URIDYLYLTRANSFERASE"/>
    <property type="match status" value="1"/>
</dbReference>
<dbReference type="EC" id="2.7.7.9" evidence="2 6"/>
<proteinExistence type="inferred from homology"/>
<name>A0AA48HZG4_9FIRM</name>
<protein>
    <recommendedName>
        <fullName evidence="2 6">UTP--glucose-1-phosphate uridylyltransferase</fullName>
        <ecNumber evidence="2 6">2.7.7.9</ecNumber>
    </recommendedName>
    <alternativeName>
        <fullName evidence="6">UDP-glucose pyrophosphorylase</fullName>
    </alternativeName>
</protein>
<dbReference type="Pfam" id="PF00483">
    <property type="entry name" value="NTP_transferase"/>
    <property type="match status" value="1"/>
</dbReference>
<dbReference type="EMBL" id="AP027925">
    <property type="protein sequence ID" value="BED92539.1"/>
    <property type="molecule type" value="Genomic_DNA"/>
</dbReference>
<dbReference type="PANTHER" id="PTHR43197">
    <property type="entry name" value="UTP--GLUCOSE-1-PHOSPHATE URIDYLYLTRANSFERASE"/>
    <property type="match status" value="1"/>
</dbReference>
<dbReference type="InterPro" id="IPR005771">
    <property type="entry name" value="GalU_uridylyltTrfase_bac/arc"/>
</dbReference>
<accession>A0AA48HZG4</accession>
<feature type="domain" description="Nucleotidyl transferase" evidence="7">
    <location>
        <begin position="5"/>
        <end position="265"/>
    </location>
</feature>
<dbReference type="Gene3D" id="3.90.550.10">
    <property type="entry name" value="Spore Coat Polysaccharide Biosynthesis Protein SpsA, Chain A"/>
    <property type="match status" value="1"/>
</dbReference>
<dbReference type="NCBIfam" id="TIGR01099">
    <property type="entry name" value="galU"/>
    <property type="match status" value="1"/>
</dbReference>
<reference evidence="8" key="1">
    <citation type="journal article" date="2023" name="ISME J.">
        <title>Emergence of putative energy parasites within Clostridia revealed by genome analysis of a novel endosymbiotic clade.</title>
        <authorList>
            <person name="Takahashi K."/>
            <person name="Kuwahara H."/>
            <person name="Horikawa Y."/>
            <person name="Izawa K."/>
            <person name="Kato D."/>
            <person name="Inagaki T."/>
            <person name="Yuki M."/>
            <person name="Ohkuma M."/>
            <person name="Hongoh Y."/>
        </authorList>
    </citation>
    <scope>NUCLEOTIDE SEQUENCE</scope>
    <source>
        <strain evidence="8">RsTa-C01</strain>
    </source>
</reference>
<dbReference type="Proteomes" id="UP001335720">
    <property type="component" value="Chromosome"/>
</dbReference>
<comment type="similarity">
    <text evidence="1 6">Belongs to the UDPGP type 2 family.</text>
</comment>
<dbReference type="InterPro" id="IPR005835">
    <property type="entry name" value="NTP_transferase_dom"/>
</dbReference>
<evidence type="ECO:0000259" key="7">
    <source>
        <dbReference type="Pfam" id="PF00483"/>
    </source>
</evidence>
<evidence type="ECO:0000256" key="2">
    <source>
        <dbReference type="ARBA" id="ARBA00012415"/>
    </source>
</evidence>
<evidence type="ECO:0000256" key="1">
    <source>
        <dbReference type="ARBA" id="ARBA00006890"/>
    </source>
</evidence>
<dbReference type="GO" id="GO:0006011">
    <property type="term" value="P:UDP-alpha-D-glucose metabolic process"/>
    <property type="evidence" value="ECO:0007669"/>
    <property type="project" value="InterPro"/>
</dbReference>
<gene>
    <name evidence="8" type="ORF">RsTaC01_0293</name>
</gene>
<dbReference type="AlphaFoldDB" id="A0AA48HZG4"/>
<keyword evidence="3 6" id="KW-0808">Transferase</keyword>
<keyword evidence="4 6" id="KW-0548">Nucleotidyltransferase</keyword>
<dbReference type="InterPro" id="IPR029044">
    <property type="entry name" value="Nucleotide-diphossugar_trans"/>
</dbReference>
<organism evidence="8">
    <name type="scientific">Candidatus Paraimprobicoccus trichonymphae</name>
    <dbReference type="NCBI Taxonomy" id="3033793"/>
    <lineage>
        <taxon>Bacteria</taxon>
        <taxon>Bacillati</taxon>
        <taxon>Bacillota</taxon>
        <taxon>Clostridia</taxon>
        <taxon>Candidatus Paraimprobicoccus</taxon>
    </lineage>
</organism>
<evidence type="ECO:0000256" key="5">
    <source>
        <dbReference type="ARBA" id="ARBA00048128"/>
    </source>
</evidence>
<dbReference type="GO" id="GO:0003983">
    <property type="term" value="F:UTP:glucose-1-phosphate uridylyltransferase activity"/>
    <property type="evidence" value="ECO:0007669"/>
    <property type="project" value="UniProtKB-EC"/>
</dbReference>
<dbReference type="SUPFAM" id="SSF53448">
    <property type="entry name" value="Nucleotide-diphospho-sugar transferases"/>
    <property type="match status" value="1"/>
</dbReference>
<dbReference type="CDD" id="cd02541">
    <property type="entry name" value="UGPase_prokaryotic"/>
    <property type="match status" value="1"/>
</dbReference>
<sequence length="291" mass="32483">MKIRKAVIPAAGFGTRVLPATKAIPKEMFPIVDKPAIQYIVEEAINSGIREILIITTRGKECIENHFDKSPELESVLLTKNKTDLLINIKSISNLADIHFIRQKEPKGLGHAILCANSFVGNDSFAVLYADDIIINKKPVCKQLTEVYENYNLGVVAAHKVRLENIGKYSSLKLEKLESNIFKCYDMVEKPSKNQIMSDYSILGRCVLPAEIFEILKKIKPGAGNEIQLTDAMKILAQTVGMLAVDFEGKRYDIGNKLGIMEACVDVALSHPEIGARFKKYLIEVLNYDNI</sequence>